<evidence type="ECO:0000256" key="7">
    <source>
        <dbReference type="SAM" id="Phobius"/>
    </source>
</evidence>
<comment type="caution">
    <text evidence="10">The sequence shown here is derived from an EMBL/GenBank/DDBJ whole genome shotgun (WGS) entry which is preliminary data.</text>
</comment>
<evidence type="ECO:0000256" key="2">
    <source>
        <dbReference type="ARBA" id="ARBA00022692"/>
    </source>
</evidence>
<dbReference type="GO" id="GO:0140359">
    <property type="term" value="F:ABC-type transporter activity"/>
    <property type="evidence" value="ECO:0007669"/>
    <property type="project" value="InterPro"/>
</dbReference>
<dbReference type="InterPro" id="IPR027417">
    <property type="entry name" value="P-loop_NTPase"/>
</dbReference>
<dbReference type="Pfam" id="PF00005">
    <property type="entry name" value="ABC_tran"/>
    <property type="match status" value="1"/>
</dbReference>
<evidence type="ECO:0000256" key="4">
    <source>
        <dbReference type="ARBA" id="ARBA00022840"/>
    </source>
</evidence>
<feature type="transmembrane region" description="Helical" evidence="7">
    <location>
        <begin position="138"/>
        <end position="160"/>
    </location>
</feature>
<feature type="domain" description="ABC transmembrane type-1" evidence="9">
    <location>
        <begin position="20"/>
        <end position="303"/>
    </location>
</feature>
<dbReference type="Gene3D" id="1.20.1560.10">
    <property type="entry name" value="ABC transporter type 1, transmembrane domain"/>
    <property type="match status" value="1"/>
</dbReference>
<dbReference type="EMBL" id="QEXV01000005">
    <property type="protein sequence ID" value="PWE16858.1"/>
    <property type="molecule type" value="Genomic_DNA"/>
</dbReference>
<name>A0A2U2BSA1_9PROT</name>
<keyword evidence="5 7" id="KW-1133">Transmembrane helix</keyword>
<feature type="transmembrane region" description="Helical" evidence="7">
    <location>
        <begin position="16"/>
        <end position="35"/>
    </location>
</feature>
<keyword evidence="4" id="KW-0067">ATP-binding</keyword>
<dbReference type="InterPro" id="IPR003593">
    <property type="entry name" value="AAA+_ATPase"/>
</dbReference>
<dbReference type="InterPro" id="IPR014223">
    <property type="entry name" value="ABC_CydC/D"/>
</dbReference>
<sequence length="579" mass="59775">MRDLRFFLSLARPDRWWLRLGAALAALTLVAGVGLLSLSGWFITAAALAGAAGTGAAFNYLFASGGVRGFALTRTLGRYAERLATHEATFRILARLRLWVFRTAAPLAPAKLGRLRGGDLLSRVTQDVDALDNLYLRLVTPLFAAIVGALATAAILFAFAPAALPGVLGLFLLAGLGLPLIAARAGQGPGTDMTEAASDARAEAGDLAAGLAELKAYGADARIAARLDAASERWIGAQRRLARVSLINGAALAFAGPAAFVAGFGLAAAGGATAPIAALAGFVAFGLFEAAAPLVQAAELYAGTTASARRLRALSEIDPAVAEPAEPAALPDRWDVAVRNLAFTYPGADAPALDGVDLDLPEGGRVALVGASGSGKSSLIRLLMRFYTPDSGTIRLGGTSLEALAPAEVRTRFALVDQRAELLSTTVRANLRLADADASEDALWAALERARAADFVHAMPDGLETWIGEQGGLVSGGQARRIALARAFVSGAPVLLLDEPTEGLDTETEGEFLDALDAWLDEDARRSALIVTHRAALLGRAETAVVLEDGRVAQTGAPDGLAGAGGAFDRLFPAFKASG</sequence>
<dbReference type="Pfam" id="PF00664">
    <property type="entry name" value="ABC_membrane"/>
    <property type="match status" value="1"/>
</dbReference>
<dbReference type="GO" id="GO:0005524">
    <property type="term" value="F:ATP binding"/>
    <property type="evidence" value="ECO:0007669"/>
    <property type="project" value="UniProtKB-KW"/>
</dbReference>
<organism evidence="10 11">
    <name type="scientific">Marinicauda salina</name>
    <dbReference type="NCBI Taxonomy" id="2135793"/>
    <lineage>
        <taxon>Bacteria</taxon>
        <taxon>Pseudomonadati</taxon>
        <taxon>Pseudomonadota</taxon>
        <taxon>Alphaproteobacteria</taxon>
        <taxon>Maricaulales</taxon>
        <taxon>Maricaulaceae</taxon>
        <taxon>Marinicauda</taxon>
    </lineage>
</organism>
<accession>A0A2U2BSA1</accession>
<dbReference type="InterPro" id="IPR003439">
    <property type="entry name" value="ABC_transporter-like_ATP-bd"/>
</dbReference>
<dbReference type="GO" id="GO:0045454">
    <property type="term" value="P:cell redox homeostasis"/>
    <property type="evidence" value="ECO:0007669"/>
    <property type="project" value="InterPro"/>
</dbReference>
<evidence type="ECO:0000256" key="6">
    <source>
        <dbReference type="ARBA" id="ARBA00023136"/>
    </source>
</evidence>
<keyword evidence="6 7" id="KW-0472">Membrane</keyword>
<dbReference type="NCBIfam" id="TIGR02868">
    <property type="entry name" value="CydC"/>
    <property type="match status" value="1"/>
</dbReference>
<dbReference type="PROSITE" id="PS00211">
    <property type="entry name" value="ABC_TRANSPORTER_1"/>
    <property type="match status" value="1"/>
</dbReference>
<dbReference type="AlphaFoldDB" id="A0A2U2BSA1"/>
<gene>
    <name evidence="10" type="primary">cydC</name>
    <name evidence="10" type="ORF">DDZ18_11760</name>
</gene>
<feature type="transmembrane region" description="Helical" evidence="7">
    <location>
        <begin position="276"/>
        <end position="302"/>
    </location>
</feature>
<dbReference type="InterPro" id="IPR039421">
    <property type="entry name" value="Type_1_exporter"/>
</dbReference>
<dbReference type="RefSeq" id="WP_109253581.1">
    <property type="nucleotide sequence ID" value="NZ_QEXV01000005.1"/>
</dbReference>
<comment type="subcellular location">
    <subcellularLocation>
        <location evidence="1">Cell membrane</location>
        <topology evidence="1">Multi-pass membrane protein</topology>
    </subcellularLocation>
</comment>
<dbReference type="GO" id="GO:0016887">
    <property type="term" value="F:ATP hydrolysis activity"/>
    <property type="evidence" value="ECO:0007669"/>
    <property type="project" value="InterPro"/>
</dbReference>
<dbReference type="PANTHER" id="PTHR24221:SF590">
    <property type="entry name" value="COMPONENT LINKED WITH THE ASSEMBLY OF CYTOCHROME' TRANSPORT TRANSMEMBRANE ATP-BINDING PROTEIN ABC TRANSPORTER CYDD-RELATED"/>
    <property type="match status" value="1"/>
</dbReference>
<dbReference type="SMART" id="SM00382">
    <property type="entry name" value="AAA"/>
    <property type="match status" value="1"/>
</dbReference>
<feature type="domain" description="ABC transporter" evidence="8">
    <location>
        <begin position="336"/>
        <end position="574"/>
    </location>
</feature>
<dbReference type="Gene3D" id="3.40.50.300">
    <property type="entry name" value="P-loop containing nucleotide triphosphate hydrolases"/>
    <property type="match status" value="1"/>
</dbReference>
<evidence type="ECO:0000259" key="8">
    <source>
        <dbReference type="PROSITE" id="PS50893"/>
    </source>
</evidence>
<feature type="transmembrane region" description="Helical" evidence="7">
    <location>
        <begin position="41"/>
        <end position="62"/>
    </location>
</feature>
<evidence type="ECO:0000259" key="9">
    <source>
        <dbReference type="PROSITE" id="PS50929"/>
    </source>
</evidence>
<feature type="transmembrane region" description="Helical" evidence="7">
    <location>
        <begin position="166"/>
        <end position="183"/>
    </location>
</feature>
<evidence type="ECO:0000256" key="3">
    <source>
        <dbReference type="ARBA" id="ARBA00022741"/>
    </source>
</evidence>
<dbReference type="InterPro" id="IPR011527">
    <property type="entry name" value="ABC1_TM_dom"/>
</dbReference>
<dbReference type="InterPro" id="IPR036640">
    <property type="entry name" value="ABC1_TM_sf"/>
</dbReference>
<evidence type="ECO:0000256" key="1">
    <source>
        <dbReference type="ARBA" id="ARBA00004651"/>
    </source>
</evidence>
<dbReference type="GO" id="GO:0005886">
    <property type="term" value="C:plasma membrane"/>
    <property type="evidence" value="ECO:0007669"/>
    <property type="project" value="UniProtKB-SubCell"/>
</dbReference>
<evidence type="ECO:0000313" key="10">
    <source>
        <dbReference type="EMBL" id="PWE16858.1"/>
    </source>
</evidence>
<dbReference type="InterPro" id="IPR017871">
    <property type="entry name" value="ABC_transporter-like_CS"/>
</dbReference>
<feature type="transmembrane region" description="Helical" evidence="7">
    <location>
        <begin position="246"/>
        <end position="270"/>
    </location>
</feature>
<dbReference type="PROSITE" id="PS50893">
    <property type="entry name" value="ABC_TRANSPORTER_2"/>
    <property type="match status" value="1"/>
</dbReference>
<evidence type="ECO:0000256" key="5">
    <source>
        <dbReference type="ARBA" id="ARBA00022989"/>
    </source>
</evidence>
<dbReference type="GO" id="GO:0034775">
    <property type="term" value="P:glutathione transmembrane transport"/>
    <property type="evidence" value="ECO:0007669"/>
    <property type="project" value="InterPro"/>
</dbReference>
<keyword evidence="2 7" id="KW-0812">Transmembrane</keyword>
<dbReference type="PROSITE" id="PS50929">
    <property type="entry name" value="ABC_TM1F"/>
    <property type="match status" value="1"/>
</dbReference>
<proteinExistence type="predicted"/>
<protein>
    <submittedName>
        <fullName evidence="10">Thiol reductant ABC exporter subunit CydC</fullName>
    </submittedName>
</protein>
<reference evidence="11" key="1">
    <citation type="submission" date="2018-05" db="EMBL/GenBank/DDBJ databases">
        <authorList>
            <person name="Liu B.-T."/>
        </authorList>
    </citation>
    <scope>NUCLEOTIDE SEQUENCE [LARGE SCALE GENOMIC DNA]</scope>
    <source>
        <strain evidence="11">WD6-1</strain>
    </source>
</reference>
<keyword evidence="3" id="KW-0547">Nucleotide-binding</keyword>
<dbReference type="SUPFAM" id="SSF52540">
    <property type="entry name" value="P-loop containing nucleoside triphosphate hydrolases"/>
    <property type="match status" value="1"/>
</dbReference>
<dbReference type="Proteomes" id="UP000245168">
    <property type="component" value="Unassembled WGS sequence"/>
</dbReference>
<keyword evidence="11" id="KW-1185">Reference proteome</keyword>
<dbReference type="PANTHER" id="PTHR24221">
    <property type="entry name" value="ATP-BINDING CASSETTE SUB-FAMILY B"/>
    <property type="match status" value="1"/>
</dbReference>
<dbReference type="OrthoDB" id="7614182at2"/>
<evidence type="ECO:0000313" key="11">
    <source>
        <dbReference type="Proteomes" id="UP000245168"/>
    </source>
</evidence>
<dbReference type="SUPFAM" id="SSF90123">
    <property type="entry name" value="ABC transporter transmembrane region"/>
    <property type="match status" value="1"/>
</dbReference>